<dbReference type="PANTHER" id="PTHR45033">
    <property type="match status" value="1"/>
</dbReference>
<dbReference type="Proteomes" id="UP000248349">
    <property type="component" value="Unassembled WGS sequence"/>
</dbReference>
<gene>
    <name evidence="1" type="ORF">BP01DRAFT_423787</name>
</gene>
<protein>
    <recommendedName>
        <fullName evidence="3">Alcohol dehydrogenase-like C-terminal domain-containing protein</fullName>
    </recommendedName>
</protein>
<dbReference type="OrthoDB" id="449487at2759"/>
<dbReference type="Gene3D" id="3.90.180.10">
    <property type="entry name" value="Medium-chain alcohol dehydrogenases, catalytic domain"/>
    <property type="match status" value="1"/>
</dbReference>
<reference evidence="1 2" key="1">
    <citation type="submission" date="2016-12" db="EMBL/GenBank/DDBJ databases">
        <title>The genomes of Aspergillus section Nigri reveals drivers in fungal speciation.</title>
        <authorList>
            <consortium name="DOE Joint Genome Institute"/>
            <person name="Vesth T.C."/>
            <person name="Nybo J."/>
            <person name="Theobald S."/>
            <person name="Brandl J."/>
            <person name="Frisvad J.C."/>
            <person name="Nielsen K.F."/>
            <person name="Lyhne E.K."/>
            <person name="Kogle M.E."/>
            <person name="Kuo A."/>
            <person name="Riley R."/>
            <person name="Clum A."/>
            <person name="Nolan M."/>
            <person name="Lipzen A."/>
            <person name="Salamov A."/>
            <person name="Henrissat B."/>
            <person name="Wiebenga A."/>
            <person name="De Vries R.P."/>
            <person name="Grigoriev I.V."/>
            <person name="Mortensen U.H."/>
            <person name="Andersen M.R."/>
            <person name="Baker S.E."/>
        </authorList>
    </citation>
    <scope>NUCLEOTIDE SEQUENCE [LARGE SCALE GENOMIC DNA]</scope>
    <source>
        <strain evidence="1 2">JOP 1030-1</strain>
    </source>
</reference>
<dbReference type="InterPro" id="IPR052711">
    <property type="entry name" value="Zinc_ADH-like"/>
</dbReference>
<evidence type="ECO:0008006" key="3">
    <source>
        <dbReference type="Google" id="ProtNLM"/>
    </source>
</evidence>
<dbReference type="RefSeq" id="XP_025430861.1">
    <property type="nucleotide sequence ID" value="XM_025579645.1"/>
</dbReference>
<proteinExistence type="predicted"/>
<dbReference type="PANTHER" id="PTHR45033:SF3">
    <property type="entry name" value="DEHYDROGENASE, PUTATIVE (AFU_ORTHOLOGUE AFUA_2G13270)-RELATED"/>
    <property type="match status" value="1"/>
</dbReference>
<organism evidence="1 2">
    <name type="scientific">Aspergillus saccharolyticus JOP 1030-1</name>
    <dbReference type="NCBI Taxonomy" id="1450539"/>
    <lineage>
        <taxon>Eukaryota</taxon>
        <taxon>Fungi</taxon>
        <taxon>Dikarya</taxon>
        <taxon>Ascomycota</taxon>
        <taxon>Pezizomycotina</taxon>
        <taxon>Eurotiomycetes</taxon>
        <taxon>Eurotiomycetidae</taxon>
        <taxon>Eurotiales</taxon>
        <taxon>Aspergillaceae</taxon>
        <taxon>Aspergillus</taxon>
        <taxon>Aspergillus subgen. Circumdati</taxon>
    </lineage>
</organism>
<dbReference type="Gene3D" id="3.40.50.720">
    <property type="entry name" value="NAD(P)-binding Rossmann-like Domain"/>
    <property type="match status" value="1"/>
</dbReference>
<dbReference type="AlphaFoldDB" id="A0A318ZC22"/>
<dbReference type="GeneID" id="37080874"/>
<evidence type="ECO:0000313" key="2">
    <source>
        <dbReference type="Proteomes" id="UP000248349"/>
    </source>
</evidence>
<dbReference type="STRING" id="1450539.A0A318ZC22"/>
<dbReference type="EMBL" id="KZ821234">
    <property type="protein sequence ID" value="PYH44879.1"/>
    <property type="molecule type" value="Genomic_DNA"/>
</dbReference>
<sequence length="89" mass="9985">MTVAPKMSFLMQAVLKNIEVRGSTMGSRKEFKDMVEFVRTQKIHPVVSRVLQGDLGDISALDDLFQDMKEGKQFGKLVFEFGKTSGSKL</sequence>
<name>A0A318ZC22_9EURO</name>
<keyword evidence="2" id="KW-1185">Reference proteome</keyword>
<evidence type="ECO:0000313" key="1">
    <source>
        <dbReference type="EMBL" id="PYH44879.1"/>
    </source>
</evidence>
<accession>A0A318ZC22</accession>